<comment type="catalytic activity">
    <reaction evidence="14">
        <text>molybdopterin + ATP + H(+) = adenylyl-molybdopterin + diphosphate</text>
        <dbReference type="Rhea" id="RHEA:31331"/>
        <dbReference type="ChEBI" id="CHEBI:15378"/>
        <dbReference type="ChEBI" id="CHEBI:30616"/>
        <dbReference type="ChEBI" id="CHEBI:33019"/>
        <dbReference type="ChEBI" id="CHEBI:58698"/>
        <dbReference type="ChEBI" id="CHEBI:62727"/>
    </reaction>
</comment>
<evidence type="ECO:0000256" key="2">
    <source>
        <dbReference type="ARBA" id="ARBA00005046"/>
    </source>
</evidence>
<gene>
    <name evidence="17" type="primary">LOC111597358</name>
</gene>
<keyword evidence="9" id="KW-0067">ATP-binding</keyword>
<dbReference type="GO" id="GO:0006777">
    <property type="term" value="P:Mo-molybdopterin cofactor biosynthetic process"/>
    <property type="evidence" value="ECO:0007669"/>
    <property type="project" value="UniProtKB-UniRule"/>
</dbReference>
<dbReference type="GO" id="GO:0097112">
    <property type="term" value="P:gamma-aminobutyric acid receptor clustering"/>
    <property type="evidence" value="ECO:0007669"/>
    <property type="project" value="TreeGrafter"/>
</dbReference>
<dbReference type="FunFam" id="3.40.980.10:FF:000017">
    <property type="entry name" value="Molybdopterin molybdenumtransferase"/>
    <property type="match status" value="1"/>
</dbReference>
<dbReference type="Pfam" id="PF00994">
    <property type="entry name" value="MoCF_biosynth"/>
    <property type="match status" value="2"/>
</dbReference>
<keyword evidence="6 14" id="KW-0808">Transferase</keyword>
<keyword evidence="10 14" id="KW-0460">Magnesium</keyword>
<evidence type="ECO:0000256" key="11">
    <source>
        <dbReference type="ARBA" id="ARBA00023150"/>
    </source>
</evidence>
<dbReference type="GeneID" id="111597358"/>
<dbReference type="AlphaFoldDB" id="A0A6J1LRV4"/>
<keyword evidence="16" id="KW-1185">Reference proteome</keyword>
<dbReference type="NCBIfam" id="TIGR00177">
    <property type="entry name" value="molyb_syn"/>
    <property type="match status" value="2"/>
</dbReference>
<dbReference type="Pfam" id="PF03454">
    <property type="entry name" value="MoeA_C"/>
    <property type="match status" value="1"/>
</dbReference>
<comment type="pathway">
    <text evidence="2 14">Cofactor biosynthesis; molybdopterin biosynthesis.</text>
</comment>
<dbReference type="SUPFAM" id="SSF63867">
    <property type="entry name" value="MoeA C-terminal domain-like"/>
    <property type="match status" value="1"/>
</dbReference>
<evidence type="ECO:0000259" key="15">
    <source>
        <dbReference type="SMART" id="SM00852"/>
    </source>
</evidence>
<keyword evidence="5 14" id="KW-0500">Molybdenum</keyword>
<evidence type="ECO:0000313" key="17">
    <source>
        <dbReference type="RefSeq" id="XP_023167780.2"/>
    </source>
</evidence>
<dbReference type="GO" id="GO:0007529">
    <property type="term" value="P:establishment of synaptic specificity at neuromuscular junction"/>
    <property type="evidence" value="ECO:0007669"/>
    <property type="project" value="TreeGrafter"/>
</dbReference>
<dbReference type="InterPro" id="IPR036688">
    <property type="entry name" value="MoeA_C_domain_IV_sf"/>
</dbReference>
<dbReference type="FunFam" id="3.40.980.10:FF:000004">
    <property type="entry name" value="Molybdopterin molybdenumtransferase"/>
    <property type="match status" value="1"/>
</dbReference>
<evidence type="ECO:0000256" key="1">
    <source>
        <dbReference type="ARBA" id="ARBA00001946"/>
    </source>
</evidence>
<dbReference type="OMA" id="CFKINTG"/>
<dbReference type="CTD" id="30973"/>
<dbReference type="CDD" id="cd00887">
    <property type="entry name" value="MoeA"/>
    <property type="match status" value="1"/>
</dbReference>
<dbReference type="KEGG" id="dhe:111597358"/>
<dbReference type="SMART" id="SM00852">
    <property type="entry name" value="MoCF_biosynth"/>
    <property type="match status" value="2"/>
</dbReference>
<keyword evidence="8" id="KW-0547">Nucleotide-binding</keyword>
<dbReference type="Pfam" id="PF03453">
    <property type="entry name" value="MoeA_N"/>
    <property type="match status" value="1"/>
</dbReference>
<dbReference type="SUPFAM" id="SSF53218">
    <property type="entry name" value="Molybdenum cofactor biosynthesis proteins"/>
    <property type="match status" value="2"/>
</dbReference>
<feature type="domain" description="MoaB/Mog" evidence="15">
    <location>
        <begin position="376"/>
        <end position="514"/>
    </location>
</feature>
<dbReference type="PANTHER" id="PTHR10192:SF5">
    <property type="entry name" value="GEPHYRIN"/>
    <property type="match status" value="1"/>
</dbReference>
<dbReference type="PROSITE" id="PS01079">
    <property type="entry name" value="MOCF_BIOSYNTHESIS_2"/>
    <property type="match status" value="1"/>
</dbReference>
<keyword evidence="11 14" id="KW-0501">Molybdenum cofactor biosynthesis</keyword>
<dbReference type="RefSeq" id="XP_023167780.2">
    <property type="nucleotide sequence ID" value="XM_023312012.2"/>
</dbReference>
<evidence type="ECO:0000256" key="14">
    <source>
        <dbReference type="RuleBase" id="RU365090"/>
    </source>
</evidence>
<dbReference type="UniPathway" id="UPA00344"/>
<evidence type="ECO:0000256" key="6">
    <source>
        <dbReference type="ARBA" id="ARBA00022679"/>
    </source>
</evidence>
<dbReference type="GO" id="GO:0030425">
    <property type="term" value="C:dendrite"/>
    <property type="evidence" value="ECO:0007669"/>
    <property type="project" value="TreeGrafter"/>
</dbReference>
<dbReference type="Gene3D" id="2.170.190.11">
    <property type="entry name" value="Molybdopterin biosynthesis moea protein, domain 3"/>
    <property type="match status" value="1"/>
</dbReference>
<keyword evidence="7 14" id="KW-0479">Metal-binding</keyword>
<evidence type="ECO:0000256" key="8">
    <source>
        <dbReference type="ARBA" id="ARBA00022741"/>
    </source>
</evidence>
<dbReference type="SUPFAM" id="SSF63882">
    <property type="entry name" value="MoeA N-terminal region -like"/>
    <property type="match status" value="1"/>
</dbReference>
<dbReference type="InterPro" id="IPR036425">
    <property type="entry name" value="MoaB/Mog-like_dom_sf"/>
</dbReference>
<reference evidence="17" key="1">
    <citation type="submission" date="2025-08" db="UniProtKB">
        <authorList>
            <consortium name="RefSeq"/>
        </authorList>
    </citation>
    <scope>IDENTIFICATION</scope>
    <source>
        <strain evidence="17">15085-1641.00</strain>
        <tissue evidence="17">Whole body</tissue>
    </source>
</reference>
<evidence type="ECO:0000256" key="7">
    <source>
        <dbReference type="ARBA" id="ARBA00022723"/>
    </source>
</evidence>
<dbReference type="CDD" id="cd00886">
    <property type="entry name" value="MogA_MoaB"/>
    <property type="match status" value="1"/>
</dbReference>
<proteinExistence type="inferred from homology"/>
<comment type="similarity">
    <text evidence="3">In the N-terminal section; belongs to the MoaB/Mog family.</text>
</comment>
<dbReference type="FunFam" id="2.170.190.11:FF:000001">
    <property type="entry name" value="Molybdopterin molybdenumtransferase"/>
    <property type="match status" value="1"/>
</dbReference>
<dbReference type="InterPro" id="IPR036135">
    <property type="entry name" value="MoeA_linker/N_sf"/>
</dbReference>
<comment type="catalytic activity">
    <reaction evidence="13">
        <text>adenylyl-molybdopterin + molybdate = Mo-molybdopterin + AMP + H(+)</text>
        <dbReference type="Rhea" id="RHEA:35047"/>
        <dbReference type="ChEBI" id="CHEBI:15378"/>
        <dbReference type="ChEBI" id="CHEBI:36264"/>
        <dbReference type="ChEBI" id="CHEBI:62727"/>
        <dbReference type="ChEBI" id="CHEBI:71302"/>
        <dbReference type="ChEBI" id="CHEBI:456215"/>
        <dbReference type="EC" id="2.10.1.1"/>
    </reaction>
</comment>
<dbReference type="GO" id="GO:0061598">
    <property type="term" value="F:molybdopterin adenylyltransferase activity"/>
    <property type="evidence" value="ECO:0007669"/>
    <property type="project" value="UniProtKB-UniRule"/>
</dbReference>
<comment type="similarity">
    <text evidence="14">Belongs to the MoeA family.</text>
</comment>
<dbReference type="InterPro" id="IPR038987">
    <property type="entry name" value="MoeA-like"/>
</dbReference>
<evidence type="ECO:0000256" key="10">
    <source>
        <dbReference type="ARBA" id="ARBA00022842"/>
    </source>
</evidence>
<dbReference type="GO" id="GO:0061599">
    <property type="term" value="F:molybdopterin molybdotransferase activity"/>
    <property type="evidence" value="ECO:0007669"/>
    <property type="project" value="UniProtKB-UniRule"/>
</dbReference>
<accession>A0A6J1LRV4</accession>
<evidence type="ECO:0000256" key="5">
    <source>
        <dbReference type="ARBA" id="ARBA00022505"/>
    </source>
</evidence>
<dbReference type="GO" id="GO:0072579">
    <property type="term" value="P:glycine receptor clustering"/>
    <property type="evidence" value="ECO:0007669"/>
    <property type="project" value="TreeGrafter"/>
</dbReference>
<dbReference type="GO" id="GO:0046872">
    <property type="term" value="F:metal ion binding"/>
    <property type="evidence" value="ECO:0007669"/>
    <property type="project" value="UniProtKB-UniRule"/>
</dbReference>
<dbReference type="FunFam" id="2.40.340.10:FF:000007">
    <property type="entry name" value="Molybdopterin molybdenumtransferase"/>
    <property type="match status" value="1"/>
</dbReference>
<dbReference type="InterPro" id="IPR005110">
    <property type="entry name" value="MoeA_linker/N"/>
</dbReference>
<keyword evidence="12" id="KW-0511">Multifunctional enzyme</keyword>
<dbReference type="PROSITE" id="PS01078">
    <property type="entry name" value="MOCF_BIOSYNTHESIS_1"/>
    <property type="match status" value="1"/>
</dbReference>
<feature type="domain" description="MoaB/Mog" evidence="15">
    <location>
        <begin position="7"/>
        <end position="152"/>
    </location>
</feature>
<dbReference type="InterPro" id="IPR005111">
    <property type="entry name" value="MoeA_C_domain_IV"/>
</dbReference>
<evidence type="ECO:0000256" key="13">
    <source>
        <dbReference type="ARBA" id="ARBA00047317"/>
    </source>
</evidence>
<evidence type="ECO:0000256" key="12">
    <source>
        <dbReference type="ARBA" id="ARBA00023268"/>
    </source>
</evidence>
<evidence type="ECO:0000313" key="16">
    <source>
        <dbReference type="Proteomes" id="UP000504633"/>
    </source>
</evidence>
<dbReference type="GO" id="GO:0099634">
    <property type="term" value="C:postsynaptic specialization membrane"/>
    <property type="evidence" value="ECO:0007669"/>
    <property type="project" value="GOC"/>
</dbReference>
<dbReference type="Gene3D" id="2.40.340.10">
    <property type="entry name" value="MoeA, C-terminal, domain IV"/>
    <property type="match status" value="1"/>
</dbReference>
<dbReference type="InterPro" id="IPR001453">
    <property type="entry name" value="MoaB/Mog_dom"/>
</dbReference>
<evidence type="ECO:0000256" key="9">
    <source>
        <dbReference type="ARBA" id="ARBA00022840"/>
    </source>
</evidence>
<organism evidence="16 17">
    <name type="scientific">Drosophila hydei</name>
    <name type="common">Fruit fly</name>
    <dbReference type="NCBI Taxonomy" id="7224"/>
    <lineage>
        <taxon>Eukaryota</taxon>
        <taxon>Metazoa</taxon>
        <taxon>Ecdysozoa</taxon>
        <taxon>Arthropoda</taxon>
        <taxon>Hexapoda</taxon>
        <taxon>Insecta</taxon>
        <taxon>Pterygota</taxon>
        <taxon>Neoptera</taxon>
        <taxon>Endopterygota</taxon>
        <taxon>Diptera</taxon>
        <taxon>Brachycera</taxon>
        <taxon>Muscomorpha</taxon>
        <taxon>Ephydroidea</taxon>
        <taxon>Drosophilidae</taxon>
        <taxon>Drosophila</taxon>
    </lineage>
</organism>
<evidence type="ECO:0000256" key="3">
    <source>
        <dbReference type="ARBA" id="ARBA00007589"/>
    </source>
</evidence>
<name>A0A6J1LRV4_DROHY</name>
<protein>
    <submittedName>
        <fullName evidence="17">Molybdenum cofactor synthesis protein cinnamon</fullName>
    </submittedName>
</protein>
<dbReference type="OrthoDB" id="4349954at2759"/>
<comment type="similarity">
    <text evidence="4">In the C-terminal section; belongs to the MoeA family.</text>
</comment>
<dbReference type="Gene3D" id="3.40.980.10">
    <property type="entry name" value="MoaB/Mog-like domain"/>
    <property type="match status" value="2"/>
</dbReference>
<dbReference type="Gene3D" id="3.90.105.10">
    <property type="entry name" value="Molybdopterin biosynthesis moea protein, domain 2"/>
    <property type="match status" value="1"/>
</dbReference>
<dbReference type="GO" id="GO:0005829">
    <property type="term" value="C:cytosol"/>
    <property type="evidence" value="ECO:0007669"/>
    <property type="project" value="TreeGrafter"/>
</dbReference>
<comment type="function">
    <text evidence="14">Catalyzes two steps in the biosynthesis of the molybdenum cofactor. In the first step, molybdopterin is adenylated. Subsequently, molybdate is inserted into adenylated molybdopterin and AMP is released.</text>
</comment>
<comment type="cofactor">
    <cofactor evidence="1 14">
        <name>Mg(2+)</name>
        <dbReference type="ChEBI" id="CHEBI:18420"/>
    </cofactor>
</comment>
<sequence>MESITFGILTISDTCYHEPVKDRSGPRLKALIAESFDNSQVVSAVLPDERDLIQRELRKWIDRDDVSIIITTGGTGFAPRDVTPEATKPLLDKDCNQLTLAIALTSLKKTKFAALSRGVCGIAGNTLVLNFPGSEKAVAECFEAVRELLPHALHLIGNNVALVQRTHAEVQGTFQNTPALPQLLKRDHVCPHKTGAGDDIDRNSPFPMLPVHQALDTILDVVQRNNVRKQQMDLLLSPVNIPPFRASIKDGYAMKSSGFSGTKRVVDCIAAGDKVNVHPLQEDECFKINTGAPIPTHADCVVQVEDTRLLQRDKYGEESLVDILVEPKSGLDIRPVGYDLLKGDKVFPAADYSPVVYKSLLASVGVEQQQYKPKVAIVSTGSELLPPQEPPVAGKIYDSNTTMLKELLLYFGFDCRHQFVLGDDLATIKSCLSNLFDTVDFVICSGGVSMGDKDYIKPVLEDLQFKLHFGRVNMKPGKPMTFASRSNKYFFGLPGNPVSAFVTFHLFALPAIRWADGWERVKCSLPIINVSLLNEAIELDSRPEYVRASVTSINGQLHASVNGNQISSRLQSIVGADVLIHLPGRTAAKTQACAGEIYSASVLRYDFISRYE</sequence>
<dbReference type="GO" id="GO:0005524">
    <property type="term" value="F:ATP binding"/>
    <property type="evidence" value="ECO:0007669"/>
    <property type="project" value="UniProtKB-UniRule"/>
</dbReference>
<dbReference type="GO" id="GO:0098970">
    <property type="term" value="P:postsynaptic neurotransmitter receptor diffusion trapping"/>
    <property type="evidence" value="ECO:0007669"/>
    <property type="project" value="TreeGrafter"/>
</dbReference>
<dbReference type="Proteomes" id="UP000504633">
    <property type="component" value="Unplaced"/>
</dbReference>
<dbReference type="InterPro" id="IPR008284">
    <property type="entry name" value="MoCF_biosynth_CS"/>
</dbReference>
<evidence type="ECO:0000256" key="4">
    <source>
        <dbReference type="ARBA" id="ARBA00008339"/>
    </source>
</evidence>
<dbReference type="PANTHER" id="PTHR10192">
    <property type="entry name" value="MOLYBDOPTERIN BIOSYNTHESIS PROTEIN"/>
    <property type="match status" value="1"/>
</dbReference>